<evidence type="ECO:0000256" key="8">
    <source>
        <dbReference type="ARBA" id="ARBA00023163"/>
    </source>
</evidence>
<proteinExistence type="inferred from homology"/>
<reference evidence="12 13" key="1">
    <citation type="journal article" date="2018" name="Mol. Biol. Evol.">
        <title>Broad Genomic Sampling Reveals a Smut Pathogenic Ancestry of the Fungal Clade Ustilaginomycotina.</title>
        <authorList>
            <person name="Kijpornyongpan T."/>
            <person name="Mondo S.J."/>
            <person name="Barry K."/>
            <person name="Sandor L."/>
            <person name="Lee J."/>
            <person name="Lipzen A."/>
            <person name="Pangilinan J."/>
            <person name="LaButti K."/>
            <person name="Hainaut M."/>
            <person name="Henrissat B."/>
            <person name="Grigoriev I.V."/>
            <person name="Spatafora J.W."/>
            <person name="Aime M.C."/>
        </authorList>
    </citation>
    <scope>NUCLEOTIDE SEQUENCE [LARGE SCALE GENOMIC DNA]</scope>
    <source>
        <strain evidence="12 13">MCA 4718</strain>
    </source>
</reference>
<dbReference type="RefSeq" id="XP_025346428.1">
    <property type="nucleotide sequence ID" value="XM_025493607.1"/>
</dbReference>
<dbReference type="Proteomes" id="UP000245942">
    <property type="component" value="Unassembled WGS sequence"/>
</dbReference>
<evidence type="ECO:0000313" key="12">
    <source>
        <dbReference type="EMBL" id="PWN19268.1"/>
    </source>
</evidence>
<dbReference type="Gene3D" id="3.40.800.20">
    <property type="entry name" value="Histone deacetylase domain"/>
    <property type="match status" value="1"/>
</dbReference>
<name>A0A316U356_9BASI</name>
<evidence type="ECO:0000259" key="11">
    <source>
        <dbReference type="Pfam" id="PF09757"/>
    </source>
</evidence>
<evidence type="ECO:0000256" key="2">
    <source>
        <dbReference type="ARBA" id="ARBA00007738"/>
    </source>
</evidence>
<dbReference type="EC" id="3.5.1.98" evidence="3"/>
<evidence type="ECO:0000259" key="10">
    <source>
        <dbReference type="Pfam" id="PF00850"/>
    </source>
</evidence>
<accession>A0A316U356</accession>
<evidence type="ECO:0000256" key="3">
    <source>
        <dbReference type="ARBA" id="ARBA00012111"/>
    </source>
</evidence>
<dbReference type="PRINTS" id="PR01270">
    <property type="entry name" value="HDASUPER"/>
</dbReference>
<dbReference type="InterPro" id="IPR019154">
    <property type="entry name" value="Arb2-like_domain"/>
</dbReference>
<dbReference type="EMBL" id="KZ819332">
    <property type="protein sequence ID" value="PWN19268.1"/>
    <property type="molecule type" value="Genomic_DNA"/>
</dbReference>
<feature type="domain" description="Histone deacetylase" evidence="10">
    <location>
        <begin position="45"/>
        <end position="353"/>
    </location>
</feature>
<keyword evidence="9" id="KW-0539">Nucleus</keyword>
<evidence type="ECO:0000313" key="13">
    <source>
        <dbReference type="Proteomes" id="UP000245942"/>
    </source>
</evidence>
<dbReference type="OrthoDB" id="424012at2759"/>
<protein>
    <recommendedName>
        <fullName evidence="3">histone deacetylase</fullName>
        <ecNumber evidence="3">3.5.1.98</ecNumber>
    </recommendedName>
</protein>
<evidence type="ECO:0000256" key="5">
    <source>
        <dbReference type="ARBA" id="ARBA00022801"/>
    </source>
</evidence>
<dbReference type="PANTHER" id="PTHR10625">
    <property type="entry name" value="HISTONE DEACETYLASE HDAC1-RELATED"/>
    <property type="match status" value="1"/>
</dbReference>
<feature type="domain" description="Arb2-like" evidence="11">
    <location>
        <begin position="413"/>
        <end position="619"/>
    </location>
</feature>
<evidence type="ECO:0000256" key="7">
    <source>
        <dbReference type="ARBA" id="ARBA00023015"/>
    </source>
</evidence>
<dbReference type="InterPro" id="IPR023801">
    <property type="entry name" value="His_deacetylse_dom"/>
</dbReference>
<comment type="similarity">
    <text evidence="2">Belongs to the histone deacetylase family. HD type 2 subfamily.</text>
</comment>
<dbReference type="Pfam" id="PF09757">
    <property type="entry name" value="Arb2-like"/>
    <property type="match status" value="1"/>
</dbReference>
<dbReference type="AlphaFoldDB" id="A0A316U356"/>
<dbReference type="GO" id="GO:0000118">
    <property type="term" value="C:histone deacetylase complex"/>
    <property type="evidence" value="ECO:0007669"/>
    <property type="project" value="TreeGrafter"/>
</dbReference>
<dbReference type="STRING" id="1684307.A0A316U356"/>
<keyword evidence="8" id="KW-0804">Transcription</keyword>
<evidence type="ECO:0000256" key="6">
    <source>
        <dbReference type="ARBA" id="ARBA00022853"/>
    </source>
</evidence>
<evidence type="ECO:0000256" key="1">
    <source>
        <dbReference type="ARBA" id="ARBA00004123"/>
    </source>
</evidence>
<dbReference type="InterPro" id="IPR023696">
    <property type="entry name" value="Ureohydrolase_dom_sf"/>
</dbReference>
<dbReference type="Pfam" id="PF00850">
    <property type="entry name" value="Hist_deacetyl"/>
    <property type="match status" value="1"/>
</dbReference>
<gene>
    <name evidence="12" type="ORF">BCV69DRAFT_288123</name>
</gene>
<keyword evidence="5" id="KW-0378">Hydrolase</keyword>
<evidence type="ECO:0000256" key="4">
    <source>
        <dbReference type="ARBA" id="ARBA00022491"/>
    </source>
</evidence>
<dbReference type="PANTHER" id="PTHR10625:SF5">
    <property type="entry name" value="HISTONE DEACETYLASE"/>
    <property type="match status" value="1"/>
</dbReference>
<keyword evidence="6" id="KW-0156">Chromatin regulator</keyword>
<keyword evidence="13" id="KW-1185">Reference proteome</keyword>
<dbReference type="SUPFAM" id="SSF52768">
    <property type="entry name" value="Arginase/deacetylase"/>
    <property type="match status" value="1"/>
</dbReference>
<dbReference type="GeneID" id="37015341"/>
<dbReference type="InterPro" id="IPR037138">
    <property type="entry name" value="His_deacetylse_dom_sf"/>
</dbReference>
<sequence>MADVPQAQGSSDTLVVPLHTGLVYSSIMMLHAEPVLVTREAHEGHPEAPERISRAFQVLKDNGCVKRMKRIQPREVERDEVALVHDLGVWEGVWRSQFYTRSALFEVTKLFGEQSSLYINEHTFRCARLSCGGVIELCDAVCSGKIRNGFAIVRPPGHHAEPDRSMGFCMFNNVAVAVRWIKEKYGGEEVPKEKRIKKILILDWDVHHGNGTQKAFEEDADVLFISLHRYENGEFYPGSTYGASASVGSGPGKGFSINIPWPTAGMGDGEYLYAFHHIVMPIAAEFGPDLVMISAGFDAAKNDPLGGCLVTPIGYAQMTYMLMGLADGKLVVALEGGYNVDALANSALAVTRTILGDSVPSHESLPSASAVAVNTMRLVKRDVSEYWKCIDSSPLDPIPTHEEGLPKVSISELLQAHRQYQIAKKFQLSELPVIGNLAEEWGAHALCSGDLMERKPAHEAIVLFVHDMGSLRAGNERPNLALVPEAESAYLVDSSSLVLEWASKRGFAVVDVNLFTTAGQRGKATSLEFLEFIWDNYIELSECPRIVILSHAGAVSPVLSLLHSRRLDKDPRVRALASTMGHESVPMVGRDEAELRKWYLRNARVFLPETHSWWSQEEELKALPIGLEEEGRLEE</sequence>
<organism evidence="12 13">
    <name type="scientific">Pseudomicrostroma glucosiphilum</name>
    <dbReference type="NCBI Taxonomy" id="1684307"/>
    <lineage>
        <taxon>Eukaryota</taxon>
        <taxon>Fungi</taxon>
        <taxon>Dikarya</taxon>
        <taxon>Basidiomycota</taxon>
        <taxon>Ustilaginomycotina</taxon>
        <taxon>Exobasidiomycetes</taxon>
        <taxon>Microstromatales</taxon>
        <taxon>Microstromatales incertae sedis</taxon>
        <taxon>Pseudomicrostroma</taxon>
    </lineage>
</organism>
<dbReference type="InterPro" id="IPR000286">
    <property type="entry name" value="HDACs"/>
</dbReference>
<keyword evidence="4" id="KW-0678">Repressor</keyword>
<dbReference type="GO" id="GO:0141221">
    <property type="term" value="F:histone deacetylase activity, hydrolytic mechanism"/>
    <property type="evidence" value="ECO:0007669"/>
    <property type="project" value="UniProtKB-EC"/>
</dbReference>
<dbReference type="GO" id="GO:0040029">
    <property type="term" value="P:epigenetic regulation of gene expression"/>
    <property type="evidence" value="ECO:0007669"/>
    <property type="project" value="TreeGrafter"/>
</dbReference>
<comment type="subcellular location">
    <subcellularLocation>
        <location evidence="1">Nucleus</location>
    </subcellularLocation>
</comment>
<keyword evidence="7" id="KW-0805">Transcription regulation</keyword>
<evidence type="ECO:0000256" key="9">
    <source>
        <dbReference type="ARBA" id="ARBA00023242"/>
    </source>
</evidence>